<evidence type="ECO:0000256" key="1">
    <source>
        <dbReference type="SAM" id="Phobius"/>
    </source>
</evidence>
<feature type="transmembrane region" description="Helical" evidence="1">
    <location>
        <begin position="60"/>
        <end position="78"/>
    </location>
</feature>
<dbReference type="Proteomes" id="UP000214365">
    <property type="component" value="Unassembled WGS sequence"/>
</dbReference>
<accession>A0A1Q5Q653</accession>
<keyword evidence="1" id="KW-0812">Transmembrane</keyword>
<name>A0A1Q5Q653_TALAT</name>
<keyword evidence="1" id="KW-0472">Membrane</keyword>
<dbReference type="EMBL" id="LFMY01000022">
    <property type="protein sequence ID" value="OKL55349.1"/>
    <property type="molecule type" value="Genomic_DNA"/>
</dbReference>
<comment type="caution">
    <text evidence="2">The sequence shown here is derived from an EMBL/GenBank/DDBJ whole genome shotgun (WGS) entry which is preliminary data.</text>
</comment>
<dbReference type="OrthoDB" id="4328783at2759"/>
<proteinExistence type="predicted"/>
<sequence>MNIDRPPTYASSVPTSNAPPSAAVAAAGYSYNEFLQGQSLQIRSVAGDPSEPWLRTVNRIVAGVGIGLSTNLLIMRIYTKAKIMRKFWWDDAFITLAWS</sequence>
<gene>
    <name evidence="2" type="ORF">UA08_09333</name>
</gene>
<protein>
    <submittedName>
        <fullName evidence="2">Uncharacterized protein</fullName>
    </submittedName>
</protein>
<organism evidence="2 3">
    <name type="scientific">Talaromyces atroroseus</name>
    <dbReference type="NCBI Taxonomy" id="1441469"/>
    <lineage>
        <taxon>Eukaryota</taxon>
        <taxon>Fungi</taxon>
        <taxon>Dikarya</taxon>
        <taxon>Ascomycota</taxon>
        <taxon>Pezizomycotina</taxon>
        <taxon>Eurotiomycetes</taxon>
        <taxon>Eurotiomycetidae</taxon>
        <taxon>Eurotiales</taxon>
        <taxon>Trichocomaceae</taxon>
        <taxon>Talaromyces</taxon>
        <taxon>Talaromyces sect. Trachyspermi</taxon>
    </lineage>
</organism>
<dbReference type="GeneID" id="31009089"/>
<reference evidence="2 3" key="1">
    <citation type="submission" date="2015-06" db="EMBL/GenBank/DDBJ databases">
        <title>Talaromyces atroroseus IBT 11181 draft genome.</title>
        <authorList>
            <person name="Rasmussen K.B."/>
            <person name="Rasmussen S."/>
            <person name="Petersen B."/>
            <person name="Sicheritz-Ponten T."/>
            <person name="Mortensen U.H."/>
            <person name="Thrane U."/>
        </authorList>
    </citation>
    <scope>NUCLEOTIDE SEQUENCE [LARGE SCALE GENOMIC DNA]</scope>
    <source>
        <strain evidence="2 3">IBT 11181</strain>
    </source>
</reference>
<keyword evidence="1" id="KW-1133">Transmembrane helix</keyword>
<evidence type="ECO:0000313" key="3">
    <source>
        <dbReference type="Proteomes" id="UP000214365"/>
    </source>
</evidence>
<evidence type="ECO:0000313" key="2">
    <source>
        <dbReference type="EMBL" id="OKL55349.1"/>
    </source>
</evidence>
<dbReference type="AlphaFoldDB" id="A0A1Q5Q653"/>
<dbReference type="STRING" id="1441469.A0A1Q5Q653"/>
<dbReference type="RefSeq" id="XP_020115470.1">
    <property type="nucleotide sequence ID" value="XM_020265297.1"/>
</dbReference>
<keyword evidence="3" id="KW-1185">Reference proteome</keyword>